<dbReference type="SUPFAM" id="SSF51182">
    <property type="entry name" value="RmlC-like cupins"/>
    <property type="match status" value="1"/>
</dbReference>
<evidence type="ECO:0000259" key="2">
    <source>
        <dbReference type="Pfam" id="PF07883"/>
    </source>
</evidence>
<dbReference type="Gene3D" id="2.60.120.10">
    <property type="entry name" value="Jelly Rolls"/>
    <property type="match status" value="1"/>
</dbReference>
<evidence type="ECO:0000313" key="4">
    <source>
        <dbReference type="Proteomes" id="UP000722989"/>
    </source>
</evidence>
<feature type="domain" description="Cupin type-2" evidence="2">
    <location>
        <begin position="51"/>
        <end position="121"/>
    </location>
</feature>
<feature type="compositionally biased region" description="Basic and acidic residues" evidence="1">
    <location>
        <begin position="28"/>
        <end position="37"/>
    </location>
</feature>
<dbReference type="Proteomes" id="UP000722989">
    <property type="component" value="Unassembled WGS sequence"/>
</dbReference>
<accession>A0ABX0Y2L5</accession>
<reference evidence="3 4" key="1">
    <citation type="submission" date="2020-03" db="EMBL/GenBank/DDBJ databases">
        <title>WGS of the type strain of Planosporangium spp.</title>
        <authorList>
            <person name="Thawai C."/>
        </authorList>
    </citation>
    <scope>NUCLEOTIDE SEQUENCE [LARGE SCALE GENOMIC DNA]</scope>
    <source>
        <strain evidence="3 4">TBRC 5610</strain>
    </source>
</reference>
<evidence type="ECO:0000256" key="1">
    <source>
        <dbReference type="SAM" id="MobiDB-lite"/>
    </source>
</evidence>
<dbReference type="InterPro" id="IPR014710">
    <property type="entry name" value="RmlC-like_jellyroll"/>
</dbReference>
<dbReference type="Pfam" id="PF07883">
    <property type="entry name" value="Cupin_2"/>
    <property type="match status" value="1"/>
</dbReference>
<name>A0ABX0Y2L5_9ACTN</name>
<feature type="region of interest" description="Disordered" evidence="1">
    <location>
        <begin position="1"/>
        <end position="37"/>
    </location>
</feature>
<keyword evidence="4" id="KW-1185">Reference proteome</keyword>
<proteinExistence type="predicted"/>
<dbReference type="InterPro" id="IPR011051">
    <property type="entry name" value="RmlC_Cupin_sf"/>
</dbReference>
<organism evidence="3 4">
    <name type="scientific">Planosporangium thailandense</name>
    <dbReference type="NCBI Taxonomy" id="765197"/>
    <lineage>
        <taxon>Bacteria</taxon>
        <taxon>Bacillati</taxon>
        <taxon>Actinomycetota</taxon>
        <taxon>Actinomycetes</taxon>
        <taxon>Micromonosporales</taxon>
        <taxon>Micromonosporaceae</taxon>
        <taxon>Planosporangium</taxon>
    </lineage>
</organism>
<protein>
    <submittedName>
        <fullName evidence="3">Cupin domain-containing protein</fullName>
    </submittedName>
</protein>
<sequence>MLFPLPPPLRDARGGPPATRRRAATRRWNGEKVEQAHSEVQINEAGVRVTRWRFEVGEHTGTHRHEVPYVVVPVVSGRVGVRVGDDVNYQDLVAGRSYLRPAGAEHDVYNAGIAPFTFVEIELVADHTA</sequence>
<comment type="caution">
    <text evidence="3">The sequence shown here is derived from an EMBL/GenBank/DDBJ whole genome shotgun (WGS) entry which is preliminary data.</text>
</comment>
<dbReference type="EMBL" id="JAATVY010000020">
    <property type="protein sequence ID" value="NJC72600.1"/>
    <property type="molecule type" value="Genomic_DNA"/>
</dbReference>
<evidence type="ECO:0000313" key="3">
    <source>
        <dbReference type="EMBL" id="NJC72600.1"/>
    </source>
</evidence>
<gene>
    <name evidence="3" type="ORF">HC031_23190</name>
</gene>
<dbReference type="InterPro" id="IPR013096">
    <property type="entry name" value="Cupin_2"/>
</dbReference>